<reference evidence="5 6" key="1">
    <citation type="journal article" date="2012" name="J. Bacteriol.">
        <title>Genome of Bacillus macauensis ZFHKF-1, a Long-Chain-Forming Bacterium.</title>
        <authorList>
            <person name="Cai L."/>
            <person name="Zhang T."/>
        </authorList>
    </citation>
    <scope>NUCLEOTIDE SEQUENCE [LARGE SCALE GENOMIC DNA]</scope>
    <source>
        <strain evidence="5 6">ZFHKF-1</strain>
    </source>
</reference>
<dbReference type="InterPro" id="IPR040442">
    <property type="entry name" value="Pyrv_kinase-like_dom_sf"/>
</dbReference>
<dbReference type="Proteomes" id="UP000004080">
    <property type="component" value="Unassembled WGS sequence"/>
</dbReference>
<evidence type="ECO:0000313" key="6">
    <source>
        <dbReference type="Proteomes" id="UP000004080"/>
    </source>
</evidence>
<keyword evidence="3 4" id="KW-0460">Magnesium</keyword>
<name>I8UHA0_9BACL</name>
<dbReference type="InterPro" id="IPR015813">
    <property type="entry name" value="Pyrv/PenolPyrv_kinase-like_dom"/>
</dbReference>
<dbReference type="eggNOG" id="COG2301">
    <property type="taxonomic scope" value="Bacteria"/>
</dbReference>
<dbReference type="GO" id="GO:0000287">
    <property type="term" value="F:magnesium ion binding"/>
    <property type="evidence" value="ECO:0007669"/>
    <property type="project" value="TreeGrafter"/>
</dbReference>
<proteinExistence type="predicted"/>
<dbReference type="STRING" id="1196324.A374_06351"/>
<dbReference type="Pfam" id="PF15617">
    <property type="entry name" value="C-C_Bond_Lyase"/>
    <property type="match status" value="1"/>
</dbReference>
<dbReference type="PIRSF" id="PIRSF015582">
    <property type="entry name" value="Cit_lyase_B"/>
    <property type="match status" value="1"/>
</dbReference>
<keyword evidence="2 4" id="KW-0479">Metal-binding</keyword>
<evidence type="ECO:0000256" key="3">
    <source>
        <dbReference type="ARBA" id="ARBA00022842"/>
    </source>
</evidence>
<keyword evidence="6" id="KW-1185">Reference proteome</keyword>
<dbReference type="SUPFAM" id="SSF51621">
    <property type="entry name" value="Phosphoenolpyruvate/pyruvate domain"/>
    <property type="match status" value="1"/>
</dbReference>
<organism evidence="5 6">
    <name type="scientific">Fictibacillus macauensis ZFHKF-1</name>
    <dbReference type="NCBI Taxonomy" id="1196324"/>
    <lineage>
        <taxon>Bacteria</taxon>
        <taxon>Bacillati</taxon>
        <taxon>Bacillota</taxon>
        <taxon>Bacilli</taxon>
        <taxon>Bacillales</taxon>
        <taxon>Fictibacillaceae</taxon>
        <taxon>Fictibacillus</taxon>
    </lineage>
</organism>
<dbReference type="AlphaFoldDB" id="I8UHA0"/>
<dbReference type="PANTHER" id="PTHR32308">
    <property type="entry name" value="LYASE BETA SUBUNIT, PUTATIVE (AFU_ORTHOLOGUE AFUA_4G13030)-RELATED"/>
    <property type="match status" value="1"/>
</dbReference>
<dbReference type="PANTHER" id="PTHR32308:SF10">
    <property type="entry name" value="CITRATE LYASE SUBUNIT BETA"/>
    <property type="match status" value="1"/>
</dbReference>
<accession>I8UHA0</accession>
<evidence type="ECO:0000313" key="5">
    <source>
        <dbReference type="EMBL" id="EIT86198.1"/>
    </source>
</evidence>
<evidence type="ECO:0000256" key="1">
    <source>
        <dbReference type="ARBA" id="ARBA00001946"/>
    </source>
</evidence>
<evidence type="ECO:0000256" key="4">
    <source>
        <dbReference type="PIRSR" id="PIRSR015582-2"/>
    </source>
</evidence>
<dbReference type="OrthoDB" id="9786940at2"/>
<dbReference type="EMBL" id="AKKV01000022">
    <property type="protein sequence ID" value="EIT86198.1"/>
    <property type="molecule type" value="Genomic_DNA"/>
</dbReference>
<sequence>MRHFQYLSQELEQRLFYQLPQSFSKNSDKAWIAHGLGAALYMPATRARIAQDIVTKKHRGLMTMILCLEDSIEDERVPEAEHNIIQELTTLARYVANGVLEEEALPFLFIRVRNEEQMERLARGLDQSLRLVTGFVFPKFTSENGPRYLAVLAQLNGRYRTMLYGMPILESPVIMYKESRLNELQALLKLFLLYEEWILNIRIGATDFSGLFGLRRRPDETIYDVGVIADCFADLVNTFRREPYPFVLSGPVWEYFESQPSLQSFTGLLKEVRLDQLNGFIGKTIIHPTHIIPVQAMYTVSHEEYCDAKSILERGAGGVMKSTYSNKMNEAKPHYAWAKNVMQQSKIYGVLRHDKTSIDLLSHYKEVPHLGFYRS</sequence>
<comment type="caution">
    <text evidence="5">The sequence shown here is derived from an EMBL/GenBank/DDBJ whole genome shotgun (WGS) entry which is preliminary data.</text>
</comment>
<evidence type="ECO:0000256" key="2">
    <source>
        <dbReference type="ARBA" id="ARBA00022723"/>
    </source>
</evidence>
<comment type="cofactor">
    <cofactor evidence="1">
        <name>Mg(2+)</name>
        <dbReference type="ChEBI" id="CHEBI:18420"/>
    </cofactor>
</comment>
<dbReference type="RefSeq" id="WP_007201367.1">
    <property type="nucleotide sequence ID" value="NZ_AKKV01000022.1"/>
</dbReference>
<dbReference type="Gene3D" id="3.20.20.60">
    <property type="entry name" value="Phosphoenolpyruvate-binding domains"/>
    <property type="match status" value="1"/>
</dbReference>
<dbReference type="InterPro" id="IPR039480">
    <property type="entry name" value="C-C_Bond_Lyase-like"/>
</dbReference>
<gene>
    <name evidence="5" type="ORF">A374_06351</name>
</gene>
<feature type="binding site" evidence="4">
    <location>
        <position position="207"/>
    </location>
    <ligand>
        <name>Mg(2+)</name>
        <dbReference type="ChEBI" id="CHEBI:18420"/>
    </ligand>
</feature>
<dbReference type="PATRIC" id="fig|1196324.3.peg.1296"/>
<dbReference type="InterPro" id="IPR011206">
    <property type="entry name" value="Citrate_lyase_beta/mcl1/mcl2"/>
</dbReference>
<dbReference type="GO" id="GO:0003824">
    <property type="term" value="F:catalytic activity"/>
    <property type="evidence" value="ECO:0007669"/>
    <property type="project" value="InterPro"/>
</dbReference>
<protein>
    <submittedName>
        <fullName evidence="5">ATP/GTP-binding protein</fullName>
    </submittedName>
</protein>
<dbReference type="GO" id="GO:0006107">
    <property type="term" value="P:oxaloacetate metabolic process"/>
    <property type="evidence" value="ECO:0007669"/>
    <property type="project" value="TreeGrafter"/>
</dbReference>